<dbReference type="Gramene" id="GBG81447">
    <property type="protein sequence ID" value="GBG81447"/>
    <property type="gene ID" value="CBR_g32124"/>
</dbReference>
<dbReference type="PRINTS" id="PR00926">
    <property type="entry name" value="MITOCARRIER"/>
</dbReference>
<dbReference type="EMBL" id="BFEA01000374">
    <property type="protein sequence ID" value="GBG81447.1"/>
    <property type="molecule type" value="Genomic_DNA"/>
</dbReference>
<comment type="caution">
    <text evidence="8">The sequence shown here is derived from an EMBL/GenBank/DDBJ whole genome shotgun (WGS) entry which is preliminary data.</text>
</comment>
<dbReference type="InterPro" id="IPR002067">
    <property type="entry name" value="MCP"/>
</dbReference>
<dbReference type="SUPFAM" id="SSF103506">
    <property type="entry name" value="Mitochondrial carrier"/>
    <property type="match status" value="1"/>
</dbReference>
<dbReference type="InterPro" id="IPR023395">
    <property type="entry name" value="MCP_dom_sf"/>
</dbReference>
<evidence type="ECO:0000256" key="1">
    <source>
        <dbReference type="ARBA" id="ARBA00004141"/>
    </source>
</evidence>
<keyword evidence="4" id="KW-0677">Repeat</keyword>
<feature type="region of interest" description="Disordered" evidence="7">
    <location>
        <begin position="287"/>
        <end position="324"/>
    </location>
</feature>
<dbReference type="GO" id="GO:0055085">
    <property type="term" value="P:transmembrane transport"/>
    <property type="evidence" value="ECO:0007669"/>
    <property type="project" value="InterPro"/>
</dbReference>
<dbReference type="GO" id="GO:0016020">
    <property type="term" value="C:membrane"/>
    <property type="evidence" value="ECO:0007669"/>
    <property type="project" value="UniProtKB-SubCell"/>
</dbReference>
<evidence type="ECO:0000256" key="3">
    <source>
        <dbReference type="ARBA" id="ARBA00022692"/>
    </source>
</evidence>
<comment type="subcellular location">
    <subcellularLocation>
        <location evidence="1">Membrane</location>
        <topology evidence="1">Multi-pass membrane protein</topology>
    </subcellularLocation>
</comment>
<dbReference type="Proteomes" id="UP000265515">
    <property type="component" value="Unassembled WGS sequence"/>
</dbReference>
<feature type="region of interest" description="Disordered" evidence="7">
    <location>
        <begin position="84"/>
        <end position="123"/>
    </location>
</feature>
<dbReference type="OrthoDB" id="270584at2759"/>
<gene>
    <name evidence="8" type="ORF">CBR_g32124</name>
</gene>
<feature type="repeat" description="Solcar" evidence="6">
    <location>
        <begin position="423"/>
        <end position="516"/>
    </location>
</feature>
<keyword evidence="5 6" id="KW-0472">Membrane</keyword>
<dbReference type="AlphaFoldDB" id="A0A388LGQ4"/>
<keyword evidence="9" id="KW-1185">Reference proteome</keyword>
<evidence type="ECO:0000313" key="8">
    <source>
        <dbReference type="EMBL" id="GBG81447.1"/>
    </source>
</evidence>
<feature type="compositionally biased region" description="Low complexity" evidence="7">
    <location>
        <begin position="84"/>
        <end position="103"/>
    </location>
</feature>
<sequence length="645" mass="69637">MRGNTARATIEFGRLLLGTCRVEADVEPDFVTSSSATRARRKNIHFSHAVSATIEFEVNGSVHGNGDSSAMIFMASPASSGPSSSSSSASLSSSAPWSSSSSRSKVRTAQKPWHSSSSSSPTIAQASSCHVSYWHSRMEDDQSTDSCFLASLGKADVARAIVRPSTRSKGNVFSGAFLFGWGECVKVISHLSRAGGCDVEGASGEQGSEGGLSKDSMLGGAGSGANSYSGAERRLLRRKRLEGRRSPSLSFSWRARAMTGDQQSDEQQSSLLRTRGTLSWPLWRAMAMSSDQQSDERQSDAASRPLRRAMAMAADQQSDERQSEILPRRGTFPCPVWSAEAIAVQQCDERESDTLPTRVPQLFTVDDAAFASSTAVFARQGAQWQQRRAASEKSSFAHRATRMAPPSVGQLVCHPLALLHYVPKNAALFLAGAFAGAFAKTLTAPLDRVKLLLQVQSIPRTPGIAVGKNLGFLEALAQIRGEGGLAGYWKGNVPQVIRVVPYSAVQLCAYETFKRLFKGRSKELCVPGRLVAGACAGMTSTLRAGRYQRLSTPEKKNRVAKEKPAMATSAKDELALEAKRVQLEGRMRKEEEEEMKKEGIADSKRIAAEQTADVEDRFEALSTLQSPHSNELVTLKEMTPKSANG</sequence>
<organism evidence="8 9">
    <name type="scientific">Chara braunii</name>
    <name type="common">Braun's stonewort</name>
    <dbReference type="NCBI Taxonomy" id="69332"/>
    <lineage>
        <taxon>Eukaryota</taxon>
        <taxon>Viridiplantae</taxon>
        <taxon>Streptophyta</taxon>
        <taxon>Charophyceae</taxon>
        <taxon>Charales</taxon>
        <taxon>Characeae</taxon>
        <taxon>Chara</taxon>
    </lineage>
</organism>
<evidence type="ECO:0000256" key="7">
    <source>
        <dbReference type="SAM" id="MobiDB-lite"/>
    </source>
</evidence>
<evidence type="ECO:0000256" key="2">
    <source>
        <dbReference type="ARBA" id="ARBA00022448"/>
    </source>
</evidence>
<dbReference type="Pfam" id="PF00153">
    <property type="entry name" value="Mito_carr"/>
    <property type="match status" value="1"/>
</dbReference>
<keyword evidence="2" id="KW-0813">Transport</keyword>
<evidence type="ECO:0000256" key="5">
    <source>
        <dbReference type="ARBA" id="ARBA00023136"/>
    </source>
</evidence>
<dbReference type="InterPro" id="IPR018108">
    <property type="entry name" value="MCP_transmembrane"/>
</dbReference>
<name>A0A388LGQ4_CHABU</name>
<evidence type="ECO:0000256" key="4">
    <source>
        <dbReference type="ARBA" id="ARBA00022737"/>
    </source>
</evidence>
<evidence type="ECO:0000313" key="9">
    <source>
        <dbReference type="Proteomes" id="UP000265515"/>
    </source>
</evidence>
<keyword evidence="3 6" id="KW-0812">Transmembrane</keyword>
<dbReference type="PANTHER" id="PTHR24089">
    <property type="entry name" value="SOLUTE CARRIER FAMILY 25"/>
    <property type="match status" value="1"/>
</dbReference>
<feature type="region of interest" description="Disordered" evidence="7">
    <location>
        <begin position="199"/>
        <end position="230"/>
    </location>
</feature>
<feature type="compositionally biased region" description="Low complexity" evidence="7">
    <location>
        <begin position="261"/>
        <end position="270"/>
    </location>
</feature>
<accession>A0A388LGQ4</accession>
<dbReference type="Gene3D" id="1.50.40.10">
    <property type="entry name" value="Mitochondrial carrier domain"/>
    <property type="match status" value="1"/>
</dbReference>
<dbReference type="STRING" id="69332.A0A388LGQ4"/>
<evidence type="ECO:0000256" key="6">
    <source>
        <dbReference type="PROSITE-ProRule" id="PRU00282"/>
    </source>
</evidence>
<feature type="region of interest" description="Disordered" evidence="7">
    <location>
        <begin position="252"/>
        <end position="271"/>
    </location>
</feature>
<dbReference type="PROSITE" id="PS50920">
    <property type="entry name" value="SOLCAR"/>
    <property type="match status" value="1"/>
</dbReference>
<protein>
    <submittedName>
        <fullName evidence="8">Uncharacterized protein</fullName>
    </submittedName>
</protein>
<reference evidence="8 9" key="1">
    <citation type="journal article" date="2018" name="Cell">
        <title>The Chara Genome: Secondary Complexity and Implications for Plant Terrestrialization.</title>
        <authorList>
            <person name="Nishiyama T."/>
            <person name="Sakayama H."/>
            <person name="Vries J.D."/>
            <person name="Buschmann H."/>
            <person name="Saint-Marcoux D."/>
            <person name="Ullrich K.K."/>
            <person name="Haas F.B."/>
            <person name="Vanderstraeten L."/>
            <person name="Becker D."/>
            <person name="Lang D."/>
            <person name="Vosolsobe S."/>
            <person name="Rombauts S."/>
            <person name="Wilhelmsson P.K.I."/>
            <person name="Janitza P."/>
            <person name="Kern R."/>
            <person name="Heyl A."/>
            <person name="Rumpler F."/>
            <person name="Villalobos L.I.A.C."/>
            <person name="Clay J.M."/>
            <person name="Skokan R."/>
            <person name="Toyoda A."/>
            <person name="Suzuki Y."/>
            <person name="Kagoshima H."/>
            <person name="Schijlen E."/>
            <person name="Tajeshwar N."/>
            <person name="Catarino B."/>
            <person name="Hetherington A.J."/>
            <person name="Saltykova A."/>
            <person name="Bonnot C."/>
            <person name="Breuninger H."/>
            <person name="Symeonidi A."/>
            <person name="Radhakrishnan G.V."/>
            <person name="Van Nieuwerburgh F."/>
            <person name="Deforce D."/>
            <person name="Chang C."/>
            <person name="Karol K.G."/>
            <person name="Hedrich R."/>
            <person name="Ulvskov P."/>
            <person name="Glockner G."/>
            <person name="Delwiche C.F."/>
            <person name="Petrasek J."/>
            <person name="Van de Peer Y."/>
            <person name="Friml J."/>
            <person name="Beilby M."/>
            <person name="Dolan L."/>
            <person name="Kohara Y."/>
            <person name="Sugano S."/>
            <person name="Fujiyama A."/>
            <person name="Delaux P.-M."/>
            <person name="Quint M."/>
            <person name="TheiBen G."/>
            <person name="Hagemann M."/>
            <person name="Harholt J."/>
            <person name="Dunand C."/>
            <person name="Zachgo S."/>
            <person name="Langdale J."/>
            <person name="Maumus F."/>
            <person name="Straeten D.V.D."/>
            <person name="Gould S.B."/>
            <person name="Rensing S.A."/>
        </authorList>
    </citation>
    <scope>NUCLEOTIDE SEQUENCE [LARGE SCALE GENOMIC DNA]</scope>
    <source>
        <strain evidence="8 9">S276</strain>
    </source>
</reference>
<proteinExistence type="predicted"/>